<feature type="domain" description="Methyltransferase" evidence="1">
    <location>
        <begin position="56"/>
        <end position="163"/>
    </location>
</feature>
<dbReference type="AlphaFoldDB" id="A0A1H7M155"/>
<accession>A0A1H7M155</accession>
<dbReference type="RefSeq" id="WP_069574556.1">
    <property type="nucleotide sequence ID" value="NZ_FOAK01000008.1"/>
</dbReference>
<keyword evidence="2" id="KW-0489">Methyltransferase</keyword>
<organism evidence="2 3">
    <name type="scientific">Methanobrevibacter gottschalkii</name>
    <dbReference type="NCBI Taxonomy" id="190974"/>
    <lineage>
        <taxon>Archaea</taxon>
        <taxon>Methanobacteriati</taxon>
        <taxon>Methanobacteriota</taxon>
        <taxon>Methanomada group</taxon>
        <taxon>Methanobacteria</taxon>
        <taxon>Methanobacteriales</taxon>
        <taxon>Methanobacteriaceae</taxon>
        <taxon>Methanobrevibacter</taxon>
    </lineage>
</organism>
<reference evidence="2 3" key="1">
    <citation type="submission" date="2016-10" db="EMBL/GenBank/DDBJ databases">
        <authorList>
            <person name="de Groot N.N."/>
        </authorList>
    </citation>
    <scope>NUCLEOTIDE SEQUENCE [LARGE SCALE GENOMIC DNA]</scope>
    <source>
        <strain evidence="2 3">DSM 11978</strain>
    </source>
</reference>
<sequence length="270" mass="31981">MKQCIDNPNDVDWVNFWAERLKNKKNKDWDKAAPGFYKRTRKDDYQDALFEKLILDENDTVLDVGCGEGSVTIPIAEKVRKVIGIDSSPKMLEYLKKRAIENNINNIETILKPIEDITYDEIGNVDVVICSRSLNGIVPIDKTLSELNKIANKYVFITIFGPENKKIEKDFEKEIGIKTEDFPDYNFFFNILFNLGIYANIERFDLSNYREYDSIKEAMDNGKFRLDLYNDKEKELLEKYLERILTYNRKSKKYYNVKDKADWILIWWRK</sequence>
<proteinExistence type="predicted"/>
<dbReference type="SUPFAM" id="SSF53335">
    <property type="entry name" value="S-adenosyl-L-methionine-dependent methyltransferases"/>
    <property type="match status" value="1"/>
</dbReference>
<dbReference type="InterPro" id="IPR029063">
    <property type="entry name" value="SAM-dependent_MTases_sf"/>
</dbReference>
<name>A0A1H7M155_9EURY</name>
<dbReference type="Pfam" id="PF13847">
    <property type="entry name" value="Methyltransf_31"/>
    <property type="match status" value="1"/>
</dbReference>
<dbReference type="InterPro" id="IPR025714">
    <property type="entry name" value="Methyltranfer_dom"/>
</dbReference>
<dbReference type="CDD" id="cd02440">
    <property type="entry name" value="AdoMet_MTases"/>
    <property type="match status" value="1"/>
</dbReference>
<dbReference type="GO" id="GO:0032259">
    <property type="term" value="P:methylation"/>
    <property type="evidence" value="ECO:0007669"/>
    <property type="project" value="UniProtKB-KW"/>
</dbReference>
<dbReference type="PANTHER" id="PTHR43861">
    <property type="entry name" value="TRANS-ACONITATE 2-METHYLTRANSFERASE-RELATED"/>
    <property type="match status" value="1"/>
</dbReference>
<dbReference type="Gene3D" id="3.40.50.150">
    <property type="entry name" value="Vaccinia Virus protein VP39"/>
    <property type="match status" value="1"/>
</dbReference>
<dbReference type="GO" id="GO:0008168">
    <property type="term" value="F:methyltransferase activity"/>
    <property type="evidence" value="ECO:0007669"/>
    <property type="project" value="UniProtKB-KW"/>
</dbReference>
<keyword evidence="2" id="KW-0808">Transferase</keyword>
<evidence type="ECO:0000313" key="3">
    <source>
        <dbReference type="Proteomes" id="UP000199506"/>
    </source>
</evidence>
<protein>
    <submittedName>
        <fullName evidence="2">Methyltransferase domain-containing protein</fullName>
    </submittedName>
</protein>
<dbReference type="OrthoDB" id="57427at2157"/>
<evidence type="ECO:0000313" key="2">
    <source>
        <dbReference type="EMBL" id="SEL04708.1"/>
    </source>
</evidence>
<gene>
    <name evidence="2" type="ORF">SAMN05216439_1868</name>
</gene>
<dbReference type="EMBL" id="FOAK01000008">
    <property type="protein sequence ID" value="SEL04708.1"/>
    <property type="molecule type" value="Genomic_DNA"/>
</dbReference>
<evidence type="ECO:0000259" key="1">
    <source>
        <dbReference type="Pfam" id="PF13847"/>
    </source>
</evidence>
<dbReference type="Proteomes" id="UP000199506">
    <property type="component" value="Unassembled WGS sequence"/>
</dbReference>
<dbReference type="STRING" id="190974.SAMN05216439_1868"/>